<evidence type="ECO:0000256" key="7">
    <source>
        <dbReference type="ARBA" id="ARBA00022989"/>
    </source>
</evidence>
<keyword evidence="8 9" id="KW-0472">Membrane</keyword>
<dbReference type="PRINTS" id="PR00175">
    <property type="entry name" value="NAALASMPORT"/>
</dbReference>
<feature type="transmembrane region" description="Helical" evidence="9">
    <location>
        <begin position="181"/>
        <end position="201"/>
    </location>
</feature>
<comment type="subcellular location">
    <subcellularLocation>
        <location evidence="1 9">Cell membrane</location>
        <topology evidence="1 9">Multi-pass membrane protein</topology>
    </subcellularLocation>
</comment>
<evidence type="ECO:0000313" key="10">
    <source>
        <dbReference type="EMBL" id="HIU24838.1"/>
    </source>
</evidence>
<evidence type="ECO:0000256" key="6">
    <source>
        <dbReference type="ARBA" id="ARBA00022847"/>
    </source>
</evidence>
<keyword evidence="7 9" id="KW-1133">Transmembrane helix</keyword>
<protein>
    <submittedName>
        <fullName evidence="10">Sodium:alanine symporter family protein</fullName>
    </submittedName>
</protein>
<dbReference type="Pfam" id="PF01235">
    <property type="entry name" value="Na_Ala_symp"/>
    <property type="match status" value="1"/>
</dbReference>
<dbReference type="Gene3D" id="1.20.1740.10">
    <property type="entry name" value="Amino acid/polyamine transporter I"/>
    <property type="match status" value="1"/>
</dbReference>
<keyword evidence="5 9" id="KW-0812">Transmembrane</keyword>
<keyword evidence="3 9" id="KW-0813">Transport</keyword>
<feature type="transmembrane region" description="Helical" evidence="9">
    <location>
        <begin position="395"/>
        <end position="416"/>
    </location>
</feature>
<feature type="transmembrane region" description="Helical" evidence="9">
    <location>
        <begin position="70"/>
        <end position="93"/>
    </location>
</feature>
<reference evidence="10" key="1">
    <citation type="submission" date="2020-10" db="EMBL/GenBank/DDBJ databases">
        <authorList>
            <person name="Gilroy R."/>
        </authorList>
    </citation>
    <scope>NUCLEOTIDE SEQUENCE</scope>
    <source>
        <strain evidence="10">ChiHjej12B11-29160</strain>
    </source>
</reference>
<dbReference type="GO" id="GO:0005283">
    <property type="term" value="F:amino acid:sodium symporter activity"/>
    <property type="evidence" value="ECO:0007669"/>
    <property type="project" value="InterPro"/>
</dbReference>
<dbReference type="FunFam" id="1.20.1740.10:FF:000004">
    <property type="entry name" value="Sodium:alanine symporter family protein"/>
    <property type="match status" value="1"/>
</dbReference>
<dbReference type="PANTHER" id="PTHR30330:SF3">
    <property type="entry name" value="TRANSCRIPTIONAL REGULATOR, LRP FAMILY"/>
    <property type="match status" value="1"/>
</dbReference>
<evidence type="ECO:0000256" key="1">
    <source>
        <dbReference type="ARBA" id="ARBA00004651"/>
    </source>
</evidence>
<feature type="transmembrane region" description="Helical" evidence="9">
    <location>
        <begin position="213"/>
        <end position="235"/>
    </location>
</feature>
<feature type="transmembrane region" description="Helical" evidence="9">
    <location>
        <begin position="241"/>
        <end position="267"/>
    </location>
</feature>
<sequence>MSALSTLNNNVLWGIPMVVLMIGTGIFLFFVIKGVVFTRFNVVMRYTTKTLFHRSDKSELEHGSISPFQAVCTALAGTLGTGNIVGVALAVATGGPGSIFWLWLSALAGMVIKYCEVTLSVAYRTRNDRGEIVGGPMYYISRGLGTTWLAVLFAIFGFLASFGIGASVQANSLAGSVNATFGIPLPVIGVVVAVFAGLVLIGGIKRISHFTEILIPFAAIFYLVGALVVLIINAAEIPTAIALIFQDAFTGTAAIGGFTGATVMYACRIGMSRGVFTHEAGMGSAPIAHASADTDHPARQGLWGTFEVFFDSIVMCTITGLVILTSGLWCADPMMSEGAMSSMAFGQSIPGGQYIVTVGLIFFAFATLIAWYYYGEKCVEYLFRTHRGGRVVIRIYQVAYVAMVFAGCVANLDMVWEFADCFNGLMAIPNLIALIALAPAIRRLSQDFFCDPDRKRPRDTDYSSLLIFHDKWDV</sequence>
<organism evidence="10 11">
    <name type="scientific">Candidatus Coprovicinus avistercoris</name>
    <dbReference type="NCBI Taxonomy" id="2840754"/>
    <lineage>
        <taxon>Bacteria</taxon>
        <taxon>Bacillati</taxon>
        <taxon>Actinomycetota</taxon>
        <taxon>Coriobacteriia</taxon>
        <taxon>Coriobacteriales</taxon>
        <taxon>Coriobacteriaceae</taxon>
        <taxon>Coriobacteriaceae incertae sedis</taxon>
        <taxon>Candidatus Coprovicinus</taxon>
    </lineage>
</organism>
<evidence type="ECO:0000313" key="11">
    <source>
        <dbReference type="Proteomes" id="UP000824078"/>
    </source>
</evidence>
<evidence type="ECO:0000256" key="5">
    <source>
        <dbReference type="ARBA" id="ARBA00022692"/>
    </source>
</evidence>
<dbReference type="GO" id="GO:0005886">
    <property type="term" value="C:plasma membrane"/>
    <property type="evidence" value="ECO:0007669"/>
    <property type="project" value="UniProtKB-SubCell"/>
</dbReference>
<accession>A0A9D1HYB5</accession>
<dbReference type="InterPro" id="IPR001463">
    <property type="entry name" value="Na/Ala_symport"/>
</dbReference>
<evidence type="ECO:0000256" key="9">
    <source>
        <dbReference type="RuleBase" id="RU363064"/>
    </source>
</evidence>
<dbReference type="NCBIfam" id="TIGR00835">
    <property type="entry name" value="agcS"/>
    <property type="match status" value="1"/>
</dbReference>
<feature type="transmembrane region" description="Helical" evidence="9">
    <location>
        <begin position="99"/>
        <end position="123"/>
    </location>
</feature>
<dbReference type="EMBL" id="DVMQ01000021">
    <property type="protein sequence ID" value="HIU24838.1"/>
    <property type="molecule type" value="Genomic_DNA"/>
</dbReference>
<evidence type="ECO:0000256" key="2">
    <source>
        <dbReference type="ARBA" id="ARBA00009261"/>
    </source>
</evidence>
<dbReference type="Proteomes" id="UP000824078">
    <property type="component" value="Unassembled WGS sequence"/>
</dbReference>
<comment type="similarity">
    <text evidence="2 9">Belongs to the alanine or glycine:cation symporter (AGCS) (TC 2.A.25) family.</text>
</comment>
<reference evidence="10" key="2">
    <citation type="journal article" date="2021" name="PeerJ">
        <title>Extensive microbial diversity within the chicken gut microbiome revealed by metagenomics and culture.</title>
        <authorList>
            <person name="Gilroy R."/>
            <person name="Ravi A."/>
            <person name="Getino M."/>
            <person name="Pursley I."/>
            <person name="Horton D.L."/>
            <person name="Alikhan N.F."/>
            <person name="Baker D."/>
            <person name="Gharbi K."/>
            <person name="Hall N."/>
            <person name="Watson M."/>
            <person name="Adriaenssens E.M."/>
            <person name="Foster-Nyarko E."/>
            <person name="Jarju S."/>
            <person name="Secka A."/>
            <person name="Antonio M."/>
            <person name="Oren A."/>
            <person name="Chaudhuri R.R."/>
            <person name="La Ragione R."/>
            <person name="Hildebrand F."/>
            <person name="Pallen M.J."/>
        </authorList>
    </citation>
    <scope>NUCLEOTIDE SEQUENCE</scope>
    <source>
        <strain evidence="10">ChiHjej12B11-29160</strain>
    </source>
</reference>
<name>A0A9D1HYB5_9ACTN</name>
<dbReference type="AlphaFoldDB" id="A0A9D1HYB5"/>
<feature type="transmembrane region" description="Helical" evidence="9">
    <location>
        <begin position="351"/>
        <end position="374"/>
    </location>
</feature>
<feature type="transmembrane region" description="Helical" evidence="9">
    <location>
        <begin position="12"/>
        <end position="36"/>
    </location>
</feature>
<evidence type="ECO:0000256" key="3">
    <source>
        <dbReference type="ARBA" id="ARBA00022448"/>
    </source>
</evidence>
<dbReference type="PANTHER" id="PTHR30330">
    <property type="entry name" value="AGSS FAMILY TRANSPORTER, SODIUM-ALANINE"/>
    <property type="match status" value="1"/>
</dbReference>
<evidence type="ECO:0000256" key="8">
    <source>
        <dbReference type="ARBA" id="ARBA00023136"/>
    </source>
</evidence>
<comment type="caution">
    <text evidence="10">The sequence shown here is derived from an EMBL/GenBank/DDBJ whole genome shotgun (WGS) entry which is preliminary data.</text>
</comment>
<feature type="transmembrane region" description="Helical" evidence="9">
    <location>
        <begin position="308"/>
        <end position="331"/>
    </location>
</feature>
<gene>
    <name evidence="10" type="ORF">IAD17_07965</name>
</gene>
<evidence type="ECO:0000256" key="4">
    <source>
        <dbReference type="ARBA" id="ARBA00022475"/>
    </source>
</evidence>
<proteinExistence type="inferred from homology"/>
<keyword evidence="6 9" id="KW-0769">Symport</keyword>
<feature type="transmembrane region" description="Helical" evidence="9">
    <location>
        <begin position="144"/>
        <end position="169"/>
    </location>
</feature>
<feature type="transmembrane region" description="Helical" evidence="9">
    <location>
        <begin position="422"/>
        <end position="441"/>
    </location>
</feature>
<keyword evidence="4 9" id="KW-1003">Cell membrane</keyword>